<accession>A0A511D3J1</accession>
<dbReference type="OrthoDB" id="1780383at2"/>
<dbReference type="InterPro" id="IPR021145">
    <property type="entry name" value="Portal_protein_SPP1_Gp6-like"/>
</dbReference>
<dbReference type="Pfam" id="PF05133">
    <property type="entry name" value="SPP1_portal"/>
    <property type="match status" value="1"/>
</dbReference>
<evidence type="ECO:0000313" key="2">
    <source>
        <dbReference type="Proteomes" id="UP000321328"/>
    </source>
</evidence>
<name>A0A511D3J1_9PSEU</name>
<evidence type="ECO:0008006" key="3">
    <source>
        <dbReference type="Google" id="ProtNLM"/>
    </source>
</evidence>
<sequence>MAESTDLSPVEWLGTLGPKLLARREKVEVWRRYYEGDHDLPVGPGQHKDAFIRFQKLARTNLCRLCAESMVHLTQVTGYRDVDSSDDAVWRLWQQARLDGRQFGIWRKAYSRSAAYVVVGVDRRDRRRPLVTIEGPENVIVETDPADARRRLAALRLWHDPLARRWFATVYLPGWRYRYRTKAQYKTAEVGGPLRFTPDRWEATAEPARSLAEVPVVPFLNGDEGEEPAAEFAAGMDVQDRLNLTVLNRLTAERYGAFRQRGLLNFDPEEDPVTGLPVPPFNPGADAVWTVPPPEPGDPEPKLFDFAQTETSGILRGAEADMRAFAAITITPVYYLPGDLVNIGADAVAALAAGHQAKVRQRHAQWGEDLEEVMQLMADVAGLDRDLSNSEIVWARPENLNPAQVADYAVKLVGAKFPITMVAEEIGWSPQRVQQLRAELAADALRAGFATPQAEPQTEASGSSADDIAKRVTAAGALIRAGFAPEASLRALGLDPIEHTGLVPVTVRSDAE</sequence>
<reference evidence="1 2" key="1">
    <citation type="submission" date="2019-07" db="EMBL/GenBank/DDBJ databases">
        <title>Whole genome shotgun sequence of Pseudonocardia asaccharolytica NBRC 16224.</title>
        <authorList>
            <person name="Hosoyama A."/>
            <person name="Uohara A."/>
            <person name="Ohji S."/>
            <person name="Ichikawa N."/>
        </authorList>
    </citation>
    <scope>NUCLEOTIDE SEQUENCE [LARGE SCALE GENOMIC DNA]</scope>
    <source>
        <strain evidence="1 2">NBRC 16224</strain>
    </source>
</reference>
<keyword evidence="2" id="KW-1185">Reference proteome</keyword>
<dbReference type="Proteomes" id="UP000321328">
    <property type="component" value="Unassembled WGS sequence"/>
</dbReference>
<proteinExistence type="predicted"/>
<dbReference type="AlphaFoldDB" id="A0A511D3J1"/>
<protein>
    <recommendedName>
        <fullName evidence="3">Phage portal protein</fullName>
    </recommendedName>
</protein>
<comment type="caution">
    <text evidence="1">The sequence shown here is derived from an EMBL/GenBank/DDBJ whole genome shotgun (WGS) entry which is preliminary data.</text>
</comment>
<dbReference type="EMBL" id="BJVI01000035">
    <property type="protein sequence ID" value="GEL19351.1"/>
    <property type="molecule type" value="Genomic_DNA"/>
</dbReference>
<evidence type="ECO:0000313" key="1">
    <source>
        <dbReference type="EMBL" id="GEL19351.1"/>
    </source>
</evidence>
<dbReference type="RefSeq" id="WP_028930582.1">
    <property type="nucleotide sequence ID" value="NZ_AUII01000012.1"/>
</dbReference>
<gene>
    <name evidence="1" type="ORF">PA7_31880</name>
</gene>
<organism evidence="1 2">
    <name type="scientific">Pseudonocardia asaccharolytica DSM 44247 = NBRC 16224</name>
    <dbReference type="NCBI Taxonomy" id="1123024"/>
    <lineage>
        <taxon>Bacteria</taxon>
        <taxon>Bacillati</taxon>
        <taxon>Actinomycetota</taxon>
        <taxon>Actinomycetes</taxon>
        <taxon>Pseudonocardiales</taxon>
        <taxon>Pseudonocardiaceae</taxon>
        <taxon>Pseudonocardia</taxon>
    </lineage>
</organism>
<dbReference type="STRING" id="1123024.GCA_000423625_02880"/>